<dbReference type="PANTHER" id="PTHR46696">
    <property type="entry name" value="P450, PUTATIVE (EUROFUNG)-RELATED"/>
    <property type="match status" value="1"/>
</dbReference>
<dbReference type="GO" id="GO:0016705">
    <property type="term" value="F:oxidoreductase activity, acting on paired donors, with incorporation or reduction of molecular oxygen"/>
    <property type="evidence" value="ECO:0007669"/>
    <property type="project" value="InterPro"/>
</dbReference>
<dbReference type="GO" id="GO:0020037">
    <property type="term" value="F:heme binding"/>
    <property type="evidence" value="ECO:0007669"/>
    <property type="project" value="InterPro"/>
</dbReference>
<sequence length="347" mass="39283">MSDMSERTQSPALDQALVNPVVWSDEQAIHETLAWLRQHDPVRKISPAGFEPFWSITKYDDIKAIEANRAFICDPRPTLAPIMVNEAIMALTGRKHLVRSLVQMDDPDHRAYRMLTQGWFMGSNLRKLQGRIDELATLYVDRMLDMDGACDFVKDVSMWYPLRVIMSVLGVPEEDEAYMLKLTQELFGAADPDVQRSFEITDINNVILDFESYFAKITEARRKNPTDDVATVIANAKINGEPIPVNDANGYYIIVATAGHDTTSASTAGGLLALLQNPDQFALLRSDPERYLPTFIDEAIRWVTPVRHFMRTATQDTELRGQTIKAGESVILWYPSANRDEEIFNQP</sequence>
<gene>
    <name evidence="3" type="ORF">HQ497_14670</name>
</gene>
<evidence type="ECO:0000313" key="4">
    <source>
        <dbReference type="Proteomes" id="UP000754644"/>
    </source>
</evidence>
<organism evidence="3 4">
    <name type="scientific">SAR86 cluster bacterium</name>
    <dbReference type="NCBI Taxonomy" id="2030880"/>
    <lineage>
        <taxon>Bacteria</taxon>
        <taxon>Pseudomonadati</taxon>
        <taxon>Pseudomonadota</taxon>
        <taxon>Gammaproteobacteria</taxon>
        <taxon>SAR86 cluster</taxon>
    </lineage>
</organism>
<comment type="cofactor">
    <cofactor evidence="1">
        <name>heme</name>
        <dbReference type="ChEBI" id="CHEBI:30413"/>
    </cofactor>
</comment>
<dbReference type="SUPFAM" id="SSF48264">
    <property type="entry name" value="Cytochrome P450"/>
    <property type="match status" value="1"/>
</dbReference>
<comment type="caution">
    <text evidence="3">The sequence shown here is derived from an EMBL/GenBank/DDBJ whole genome shotgun (WGS) entry which is preliminary data.</text>
</comment>
<reference evidence="3" key="1">
    <citation type="submission" date="2020-05" db="EMBL/GenBank/DDBJ databases">
        <title>Sulfur intermediates as new biogeochemical hubs in an aquatic model microbial ecosystem.</title>
        <authorList>
            <person name="Vigneron A."/>
        </authorList>
    </citation>
    <scope>NUCLEOTIDE SEQUENCE</scope>
    <source>
        <strain evidence="3">Bin.250</strain>
    </source>
</reference>
<feature type="non-terminal residue" evidence="3">
    <location>
        <position position="347"/>
    </location>
</feature>
<proteinExistence type="inferred from homology"/>
<accession>A0A973A993</accession>
<dbReference type="PANTHER" id="PTHR46696:SF1">
    <property type="entry name" value="CYTOCHROME P450 YJIB-RELATED"/>
    <property type="match status" value="1"/>
</dbReference>
<protein>
    <submittedName>
        <fullName evidence="3">Cytochrome P450</fullName>
    </submittedName>
</protein>
<dbReference type="EMBL" id="JABMOJ010000543">
    <property type="protein sequence ID" value="NQV66599.1"/>
    <property type="molecule type" value="Genomic_DNA"/>
</dbReference>
<dbReference type="PRINTS" id="PR00359">
    <property type="entry name" value="BP450"/>
</dbReference>
<dbReference type="Pfam" id="PF00067">
    <property type="entry name" value="p450"/>
    <property type="match status" value="1"/>
</dbReference>
<dbReference type="InterPro" id="IPR002397">
    <property type="entry name" value="Cyt_P450_B"/>
</dbReference>
<dbReference type="Proteomes" id="UP000754644">
    <property type="component" value="Unassembled WGS sequence"/>
</dbReference>
<comment type="similarity">
    <text evidence="2">Belongs to the cytochrome P450 family.</text>
</comment>
<dbReference type="AlphaFoldDB" id="A0A973A993"/>
<evidence type="ECO:0000256" key="2">
    <source>
        <dbReference type="ARBA" id="ARBA00010617"/>
    </source>
</evidence>
<evidence type="ECO:0000256" key="1">
    <source>
        <dbReference type="ARBA" id="ARBA00001971"/>
    </source>
</evidence>
<dbReference type="GO" id="GO:0004497">
    <property type="term" value="F:monooxygenase activity"/>
    <property type="evidence" value="ECO:0007669"/>
    <property type="project" value="InterPro"/>
</dbReference>
<evidence type="ECO:0000313" key="3">
    <source>
        <dbReference type="EMBL" id="NQV66599.1"/>
    </source>
</evidence>
<dbReference type="InterPro" id="IPR001128">
    <property type="entry name" value="Cyt_P450"/>
</dbReference>
<dbReference type="GO" id="GO:0005506">
    <property type="term" value="F:iron ion binding"/>
    <property type="evidence" value="ECO:0007669"/>
    <property type="project" value="InterPro"/>
</dbReference>
<dbReference type="InterPro" id="IPR036396">
    <property type="entry name" value="Cyt_P450_sf"/>
</dbReference>
<name>A0A973A993_9GAMM</name>
<dbReference type="Gene3D" id="1.10.630.10">
    <property type="entry name" value="Cytochrome P450"/>
    <property type="match status" value="1"/>
</dbReference>